<feature type="region of interest" description="Disordered" evidence="2">
    <location>
        <begin position="199"/>
        <end position="220"/>
    </location>
</feature>
<comment type="caution">
    <text evidence="3">The sequence shown here is derived from an EMBL/GenBank/DDBJ whole genome shotgun (WGS) entry which is preliminary data.</text>
</comment>
<evidence type="ECO:0000313" key="4">
    <source>
        <dbReference type="Proteomes" id="UP000807159"/>
    </source>
</evidence>
<dbReference type="GO" id="GO:2000012">
    <property type="term" value="P:regulation of auxin polar transport"/>
    <property type="evidence" value="ECO:0007669"/>
    <property type="project" value="InterPro"/>
</dbReference>
<evidence type="ECO:0008006" key="5">
    <source>
        <dbReference type="Google" id="ProtNLM"/>
    </source>
</evidence>
<dbReference type="PANTHER" id="PTHR34959:SF3">
    <property type="entry name" value="PROTEIN LAZY 1"/>
    <property type="match status" value="1"/>
</dbReference>
<dbReference type="Proteomes" id="UP000807159">
    <property type="component" value="Chromosome 3"/>
</dbReference>
<dbReference type="InterPro" id="IPR038928">
    <property type="entry name" value="LAZY1"/>
</dbReference>
<gene>
    <name evidence="3" type="ORF">H0E87_006290</name>
</gene>
<accession>A0A8T2Z6J7</accession>
<dbReference type="PANTHER" id="PTHR34959">
    <property type="entry name" value="PROTEIN LAZY 1"/>
    <property type="match status" value="1"/>
</dbReference>
<name>A0A8T2Z6J7_POPDE</name>
<evidence type="ECO:0000256" key="2">
    <source>
        <dbReference type="SAM" id="MobiDB-lite"/>
    </source>
</evidence>
<feature type="coiled-coil region" evidence="1">
    <location>
        <begin position="58"/>
        <end position="90"/>
    </location>
</feature>
<organism evidence="3 4">
    <name type="scientific">Populus deltoides</name>
    <name type="common">Eastern poplar</name>
    <name type="synonym">Eastern cottonwood</name>
    <dbReference type="NCBI Taxonomy" id="3696"/>
    <lineage>
        <taxon>Eukaryota</taxon>
        <taxon>Viridiplantae</taxon>
        <taxon>Streptophyta</taxon>
        <taxon>Embryophyta</taxon>
        <taxon>Tracheophyta</taxon>
        <taxon>Spermatophyta</taxon>
        <taxon>Magnoliopsida</taxon>
        <taxon>eudicotyledons</taxon>
        <taxon>Gunneridae</taxon>
        <taxon>Pentapetalae</taxon>
        <taxon>rosids</taxon>
        <taxon>fabids</taxon>
        <taxon>Malpighiales</taxon>
        <taxon>Salicaceae</taxon>
        <taxon>Saliceae</taxon>
        <taxon>Populus</taxon>
    </lineage>
</organism>
<keyword evidence="4" id="KW-1185">Reference proteome</keyword>
<dbReference type="AlphaFoldDB" id="A0A8T2Z6J7"/>
<protein>
    <recommendedName>
        <fullName evidence="5">LAZY1</fullName>
    </recommendedName>
</protein>
<evidence type="ECO:0000256" key="1">
    <source>
        <dbReference type="SAM" id="Coils"/>
    </source>
</evidence>
<dbReference type="EMBL" id="JACEGQ020000003">
    <property type="protein sequence ID" value="KAH8512930.1"/>
    <property type="molecule type" value="Genomic_DNA"/>
</dbReference>
<keyword evidence="1" id="KW-0175">Coiled coil</keyword>
<sequence>MKLLGWMHRKLRQNGSEPLKEFAIGNACNCLTGQPSLDDHQHYRKPNYGTRTFRQAQKEQLRNSFSGLEAARVEEEEKEEEGDYEEESSAAISELFHGFLAIGTFGSEPVNTDPSTPTFPISVENITEKETEGYLFGSSIELSETTPVAKKEHRTSLGELFQKTKIAEENSGIKFEREEKRMEKEADKSAVNLMKKTLKKKMLHASSRSSTSAGGGTLDSASAETKLSKILHMFHRKVHPESSTSTRKAGKPQKNENKKSNNNGGQVLPNEDITIVPRTLSRRSTRRFKSQSNPPHFTFTGCESNESRECWIKTDADYLVLEL</sequence>
<feature type="region of interest" description="Disordered" evidence="2">
    <location>
        <begin position="235"/>
        <end position="272"/>
    </location>
</feature>
<dbReference type="GO" id="GO:0009630">
    <property type="term" value="P:gravitropism"/>
    <property type="evidence" value="ECO:0007669"/>
    <property type="project" value="InterPro"/>
</dbReference>
<proteinExistence type="predicted"/>
<evidence type="ECO:0000313" key="3">
    <source>
        <dbReference type="EMBL" id="KAH8512930.1"/>
    </source>
</evidence>
<reference evidence="3" key="1">
    <citation type="journal article" date="2021" name="J. Hered.">
        <title>Genome Assembly of Salicaceae Populus deltoides (Eastern Cottonwood) I-69 Based on Nanopore Sequencing and Hi-C Technologies.</title>
        <authorList>
            <person name="Bai S."/>
            <person name="Wu H."/>
            <person name="Zhang J."/>
            <person name="Pan Z."/>
            <person name="Zhao W."/>
            <person name="Li Z."/>
            <person name="Tong C."/>
        </authorList>
    </citation>
    <scope>NUCLEOTIDE SEQUENCE</scope>
    <source>
        <tissue evidence="3">Leaf</tissue>
    </source>
</reference>